<dbReference type="PANTHER" id="PTHR35578">
    <property type="entry name" value="PROLINE-RICH TRANSMEMBRANE PROTEIN 4-RELATED"/>
    <property type="match status" value="1"/>
</dbReference>
<feature type="transmembrane region" description="Helical" evidence="8">
    <location>
        <begin position="653"/>
        <end position="676"/>
    </location>
</feature>
<comment type="subcellular location">
    <subcellularLocation>
        <location evidence="1">Membrane</location>
        <topology evidence="1">Multi-pass membrane protein</topology>
    </subcellularLocation>
</comment>
<feature type="transmembrane region" description="Helical" evidence="8">
    <location>
        <begin position="688"/>
        <end position="711"/>
    </location>
</feature>
<evidence type="ECO:0000256" key="2">
    <source>
        <dbReference type="ARBA" id="ARBA00022553"/>
    </source>
</evidence>
<feature type="transmembrane region" description="Helical" evidence="8">
    <location>
        <begin position="623"/>
        <end position="641"/>
    </location>
</feature>
<feature type="transmembrane region" description="Helical" evidence="8">
    <location>
        <begin position="582"/>
        <end position="603"/>
    </location>
</feature>
<dbReference type="Pfam" id="PF25987">
    <property type="entry name" value="PRRT3"/>
    <property type="match status" value="1"/>
</dbReference>
<gene>
    <name evidence="10" type="ORF">H0235_013826</name>
</gene>
<evidence type="ECO:0000256" key="4">
    <source>
        <dbReference type="ARBA" id="ARBA00022729"/>
    </source>
</evidence>
<evidence type="ECO:0000259" key="9">
    <source>
        <dbReference type="Pfam" id="PF25987"/>
    </source>
</evidence>
<feature type="region of interest" description="Disordered" evidence="7">
    <location>
        <begin position="506"/>
        <end position="531"/>
    </location>
</feature>
<evidence type="ECO:0000313" key="10">
    <source>
        <dbReference type="EMBL" id="KAF7408974.1"/>
    </source>
</evidence>
<keyword evidence="5 8" id="KW-1133">Transmembrane helix</keyword>
<reference evidence="10" key="1">
    <citation type="journal article" date="2020" name="G3 (Bethesda)">
        <title>High-Quality Assemblies for Three Invasive Social Wasps from the &lt;i&gt;Vespula&lt;/i&gt; Genus.</title>
        <authorList>
            <person name="Harrop T.W.R."/>
            <person name="Guhlin J."/>
            <person name="McLaughlin G.M."/>
            <person name="Permina E."/>
            <person name="Stockwell P."/>
            <person name="Gilligan J."/>
            <person name="Le Lec M.F."/>
            <person name="Gruber M.A.M."/>
            <person name="Quinn O."/>
            <person name="Lovegrove M."/>
            <person name="Duncan E.J."/>
            <person name="Remnant E.J."/>
            <person name="Van Eeckhoven J."/>
            <person name="Graham B."/>
            <person name="Knapp R.A."/>
            <person name="Langford K.W."/>
            <person name="Kronenberg Z."/>
            <person name="Press M.O."/>
            <person name="Eacker S.M."/>
            <person name="Wilson-Rankin E.E."/>
            <person name="Purcell J."/>
            <person name="Lester P.J."/>
            <person name="Dearden P.K."/>
        </authorList>
    </citation>
    <scope>NUCLEOTIDE SEQUENCE</scope>
    <source>
        <strain evidence="10">Volc-1</strain>
    </source>
</reference>
<evidence type="ECO:0000313" key="11">
    <source>
        <dbReference type="Proteomes" id="UP000600918"/>
    </source>
</evidence>
<feature type="compositionally biased region" description="Polar residues" evidence="7">
    <location>
        <begin position="356"/>
        <end position="367"/>
    </location>
</feature>
<feature type="region of interest" description="Disordered" evidence="7">
    <location>
        <begin position="992"/>
        <end position="1030"/>
    </location>
</feature>
<dbReference type="InterPro" id="IPR059081">
    <property type="entry name" value="PRRT3-4"/>
</dbReference>
<feature type="domain" description="Proline-rich transmembrane protein 3/4" evidence="9">
    <location>
        <begin position="528"/>
        <end position="809"/>
    </location>
</feature>
<evidence type="ECO:0000256" key="8">
    <source>
        <dbReference type="SAM" id="Phobius"/>
    </source>
</evidence>
<evidence type="ECO:0000256" key="1">
    <source>
        <dbReference type="ARBA" id="ARBA00004141"/>
    </source>
</evidence>
<keyword evidence="6 8" id="KW-0472">Membrane</keyword>
<evidence type="ECO:0000256" key="3">
    <source>
        <dbReference type="ARBA" id="ARBA00022692"/>
    </source>
</evidence>
<feature type="transmembrane region" description="Helical" evidence="8">
    <location>
        <begin position="752"/>
        <end position="771"/>
    </location>
</feature>
<feature type="compositionally biased region" description="Pro residues" evidence="7">
    <location>
        <begin position="509"/>
        <end position="520"/>
    </location>
</feature>
<dbReference type="Proteomes" id="UP000600918">
    <property type="component" value="Unassembled WGS sequence"/>
</dbReference>
<feature type="region of interest" description="Disordered" evidence="7">
    <location>
        <begin position="294"/>
        <end position="370"/>
    </location>
</feature>
<sequence length="1030" mass="112922">MYHEADATQQSGFLRISSNKDTKDTFSKGDKKEERAGYACGDGADGKGSIWFLLIVPKKKVALDASKTRDLPLVLLSNHRVQPWWCCVEAHRWPLLLIERGGCIKATPEESAISIEVRKAFSVDGDGGAGVGAGAGTGAAGAGVGAGADRILLLYCCCRWCSGDGGPNSPIFNLDHTALEKNLAAIFIKVAHSSATTKRSVPAYDAQVSASTTLSTVPSPLTTFTTATTTTATKSTTTTTTTTTRAITTSAINPSLHSIRIPVPRATASSGIRDLPSYAPPSRALFTPPLPPEYLHPFADKPTLRGTNSDVHTGARRPVPPPSLTPAHERIPIRPPDLVQVPASHGPERHSHSRNKAINTSNANSKSGLDFAENEKRNNSNEFVPTLHYPSISRILSGSNGRKQDIPEILLKPLATKSPLQNVPLVITTERMSTSTTMLVTTTTATGTTTMMPMTSTVDPFRKVTQPTIFNLPNTRRQENDGDYQHGLRTENGFKTDNIEIVDTERLPYPQPQPPAPPSKKPNDKGGDSLVPHIDTHPLESTWKIAWSLHVYVAAIMFTLMALYSIYKIVRFNEATNLLTQSYFLAVHLLLTTVCTLRCFHLFYDAYNLGHSLPEPLSRVLMYLPAPLLSAAFATLVLYLARCSEAPSLNNKLLSPAALVLFSTVHIVLCVSLHVSTHVLGYRDEAEILPLVCQCIYIIVCVTLGLCYVYVYRVVRSQIHITNNKTAGVNHVVAGIDPSTVALSTAITTTTATAMLFILMGFVQLYGIFGIRERSQPYPWLWWGWQFSVRLLELSVCGLLVWVASLSQYPLREKQLQQHPAHSGFALFPCGSSTSTENMDDVLYPAICSTNQAIQNYTMRTGKQVYDDSFPLNTLPEHLNISGTFERHSIRKSGTMGHFPHEGRGSLSRHGNGVQTLRNSESRGRHTPVPALHEQAPTTGSTMLVAEDGFVRFRSLGAEEDELSDSQSMVGTHGRGSSLAGSVRFNARHTNIQHQHQHSQHQHQHQHQHSLQHSHPSQHQTSHHQLYNNT</sequence>
<evidence type="ECO:0000256" key="5">
    <source>
        <dbReference type="ARBA" id="ARBA00022989"/>
    </source>
</evidence>
<feature type="compositionally biased region" description="Basic residues" evidence="7">
    <location>
        <begin position="995"/>
        <end position="1012"/>
    </location>
</feature>
<feature type="compositionally biased region" description="Low complexity" evidence="7">
    <location>
        <begin position="1013"/>
        <end position="1030"/>
    </location>
</feature>
<keyword evidence="3 8" id="KW-0812">Transmembrane</keyword>
<feature type="region of interest" description="Disordered" evidence="7">
    <location>
        <begin position="961"/>
        <end position="980"/>
    </location>
</feature>
<proteinExistence type="predicted"/>
<keyword evidence="11" id="KW-1185">Reference proteome</keyword>
<feature type="transmembrane region" description="Helical" evidence="8">
    <location>
        <begin position="549"/>
        <end position="570"/>
    </location>
</feature>
<protein>
    <recommendedName>
        <fullName evidence="9">Proline-rich transmembrane protein 3/4 domain-containing protein</fullName>
    </recommendedName>
</protein>
<dbReference type="InterPro" id="IPR052836">
    <property type="entry name" value="PRRT_domain-containing"/>
</dbReference>
<dbReference type="EMBL" id="JACSDY010000014">
    <property type="protein sequence ID" value="KAF7408974.1"/>
    <property type="molecule type" value="Genomic_DNA"/>
</dbReference>
<accession>A0A836UYA2</accession>
<organism evidence="10 11">
    <name type="scientific">Vespula pensylvanica</name>
    <name type="common">Western yellow jacket</name>
    <name type="synonym">Wasp</name>
    <dbReference type="NCBI Taxonomy" id="30213"/>
    <lineage>
        <taxon>Eukaryota</taxon>
        <taxon>Metazoa</taxon>
        <taxon>Ecdysozoa</taxon>
        <taxon>Arthropoda</taxon>
        <taxon>Hexapoda</taxon>
        <taxon>Insecta</taxon>
        <taxon>Pterygota</taxon>
        <taxon>Neoptera</taxon>
        <taxon>Endopterygota</taxon>
        <taxon>Hymenoptera</taxon>
        <taxon>Apocrita</taxon>
        <taxon>Aculeata</taxon>
        <taxon>Vespoidea</taxon>
        <taxon>Vespidae</taxon>
        <taxon>Vespinae</taxon>
        <taxon>Vespula</taxon>
    </lineage>
</organism>
<dbReference type="PANTHER" id="PTHR35578:SF6">
    <property type="entry name" value="PROLINE-RICH TRANSMEMBRANE PROTEIN 4"/>
    <property type="match status" value="1"/>
</dbReference>
<feature type="region of interest" description="Disordered" evidence="7">
    <location>
        <begin position="902"/>
        <end position="934"/>
    </location>
</feature>
<name>A0A836UYA2_VESPE</name>
<evidence type="ECO:0000256" key="7">
    <source>
        <dbReference type="SAM" id="MobiDB-lite"/>
    </source>
</evidence>
<comment type="caution">
    <text evidence="10">The sequence shown here is derived from an EMBL/GenBank/DDBJ whole genome shotgun (WGS) entry which is preliminary data.</text>
</comment>
<evidence type="ECO:0000256" key="6">
    <source>
        <dbReference type="ARBA" id="ARBA00023136"/>
    </source>
</evidence>
<keyword evidence="4" id="KW-0732">Signal</keyword>
<keyword evidence="2" id="KW-0597">Phosphoprotein</keyword>
<dbReference type="AlphaFoldDB" id="A0A836UYA2"/>